<comment type="similarity">
    <text evidence="1 6">Belongs to the universal ribosomal protein uL10 family.</text>
</comment>
<evidence type="ECO:0000256" key="2">
    <source>
        <dbReference type="ARBA" id="ARBA00022730"/>
    </source>
</evidence>
<dbReference type="PANTHER" id="PTHR45699">
    <property type="entry name" value="60S ACIDIC RIBOSOMAL PROTEIN P0"/>
    <property type="match status" value="1"/>
</dbReference>
<sequence length="352" mass="37126">MSAEAERKTQNLPEWKREEVDEIVGILEGYESVGVVNIAGIPSRQLQDMRRDLHGTAELRVSRNTLLERALDEAGDGLDELKTHVEGQVGLIGTNSNPFTLYQELEASKTPAPIGAGEVAPNDIVIPEGDTGVDPGPFVGELQSVGASARIQDGSIQVTEDSTVLSAGEEVSQDLSNVLSELGIEPKEVGLDLRAVVSEGVLFDPEDLDIDVEAYRSDVQTAAARARNLSINAEYATPATAPTLIAKATGEAKSLGIQASIESPDLADDLVSKADAQVRALAAQIDDEEALPEELQDVEAPAAAAETADEESTDDQDDEADETDADDAAEEDEDDDDDGDDGAAEGLGNMFG</sequence>
<feature type="region of interest" description="Disordered" evidence="7">
    <location>
        <begin position="287"/>
        <end position="352"/>
    </location>
</feature>
<evidence type="ECO:0000256" key="6">
    <source>
        <dbReference type="HAMAP-Rule" id="MF_00280"/>
    </source>
</evidence>
<evidence type="ECO:0000256" key="1">
    <source>
        <dbReference type="ARBA" id="ARBA00008889"/>
    </source>
</evidence>
<dbReference type="Gene3D" id="6.10.140.760">
    <property type="match status" value="1"/>
</dbReference>
<evidence type="ECO:0000313" key="10">
    <source>
        <dbReference type="Proteomes" id="UP001500420"/>
    </source>
</evidence>
<dbReference type="AlphaFoldDB" id="A0AAV3TC54"/>
<evidence type="ECO:0000259" key="8">
    <source>
        <dbReference type="Pfam" id="PF17777"/>
    </source>
</evidence>
<dbReference type="GO" id="GO:0000027">
    <property type="term" value="P:ribosomal large subunit assembly"/>
    <property type="evidence" value="ECO:0007669"/>
    <property type="project" value="TreeGrafter"/>
</dbReference>
<dbReference type="InterPro" id="IPR001790">
    <property type="entry name" value="Ribosomal_uL10"/>
</dbReference>
<dbReference type="Proteomes" id="UP001500420">
    <property type="component" value="Unassembled WGS sequence"/>
</dbReference>
<dbReference type="EMBL" id="BAAADV010000004">
    <property type="protein sequence ID" value="GAA0675196.1"/>
    <property type="molecule type" value="Genomic_DNA"/>
</dbReference>
<reference evidence="9 10" key="1">
    <citation type="journal article" date="2019" name="Int. J. Syst. Evol. Microbiol.">
        <title>The Global Catalogue of Microorganisms (GCM) 10K type strain sequencing project: providing services to taxonomists for standard genome sequencing and annotation.</title>
        <authorList>
            <consortium name="The Broad Institute Genomics Platform"/>
            <consortium name="The Broad Institute Genome Sequencing Center for Infectious Disease"/>
            <person name="Wu L."/>
            <person name="Ma J."/>
        </authorList>
    </citation>
    <scope>NUCLEOTIDE SEQUENCE [LARGE SCALE GENOMIC DNA]</scope>
    <source>
        <strain evidence="9 10">JCM 16328</strain>
    </source>
</reference>
<keyword evidence="2 6" id="KW-0699">rRNA-binding</keyword>
<evidence type="ECO:0000256" key="5">
    <source>
        <dbReference type="ARBA" id="ARBA00023274"/>
    </source>
</evidence>
<comment type="subunit">
    <text evidence="6">Part of the 50S ribosomal subunit. Forms part of the ribosomal stalk which helps the ribosome interact with GTP-bound translation factors. Forms a heptameric L10(L12)2(L12)2(L12)2 complex, where L10 forms an elongated spine to which the L12 dimers bind in a sequential fashion.</text>
</comment>
<evidence type="ECO:0000256" key="3">
    <source>
        <dbReference type="ARBA" id="ARBA00022884"/>
    </source>
</evidence>
<keyword evidence="4 6" id="KW-0689">Ribosomal protein</keyword>
<dbReference type="Pfam" id="PF17777">
    <property type="entry name" value="RL10P_insert"/>
    <property type="match status" value="1"/>
</dbReference>
<keyword evidence="3 6" id="KW-0694">RNA-binding</keyword>
<dbReference type="Gene3D" id="3.30.70.1730">
    <property type="match status" value="1"/>
</dbReference>
<dbReference type="Pfam" id="PF00466">
    <property type="entry name" value="Ribosomal_L10"/>
    <property type="match status" value="1"/>
</dbReference>
<feature type="compositionally biased region" description="Acidic residues" evidence="7">
    <location>
        <begin position="287"/>
        <end position="297"/>
    </location>
</feature>
<keyword evidence="10" id="KW-1185">Reference proteome</keyword>
<dbReference type="PANTHER" id="PTHR45699:SF3">
    <property type="entry name" value="LARGE RIBOSOMAL SUBUNIT PROTEIN UL10"/>
    <property type="match status" value="1"/>
</dbReference>
<comment type="function">
    <text evidence="6">Forms part of the ribosomal stalk, playing a central role in the interaction of the ribosome with GTP-bound translation factors.</text>
</comment>
<organism evidence="9 10">
    <name type="scientific">Natronoarchaeum mannanilyticum</name>
    <dbReference type="NCBI Taxonomy" id="926360"/>
    <lineage>
        <taxon>Archaea</taxon>
        <taxon>Methanobacteriati</taxon>
        <taxon>Methanobacteriota</taxon>
        <taxon>Stenosarchaea group</taxon>
        <taxon>Halobacteria</taxon>
        <taxon>Halobacteriales</taxon>
        <taxon>Natronoarchaeaceae</taxon>
    </lineage>
</organism>
<evidence type="ECO:0000256" key="7">
    <source>
        <dbReference type="SAM" id="MobiDB-lite"/>
    </source>
</evidence>
<feature type="domain" description="Large ribosomal subunit protein uL10-like insertion" evidence="8">
    <location>
        <begin position="116"/>
        <end position="184"/>
    </location>
</feature>
<name>A0AAV3TC54_9EURY</name>
<feature type="compositionally biased region" description="Acidic residues" evidence="7">
    <location>
        <begin position="307"/>
        <end position="343"/>
    </location>
</feature>
<evidence type="ECO:0000256" key="4">
    <source>
        <dbReference type="ARBA" id="ARBA00022980"/>
    </source>
</evidence>
<dbReference type="HAMAP" id="MF_00280">
    <property type="entry name" value="Ribosomal_uL10_arch"/>
    <property type="match status" value="1"/>
</dbReference>
<dbReference type="RefSeq" id="WP_343774215.1">
    <property type="nucleotide sequence ID" value="NZ_BAAADV010000004.1"/>
</dbReference>
<dbReference type="GO" id="GO:0022625">
    <property type="term" value="C:cytosolic large ribosomal subunit"/>
    <property type="evidence" value="ECO:0007669"/>
    <property type="project" value="TreeGrafter"/>
</dbReference>
<dbReference type="GO" id="GO:0070180">
    <property type="term" value="F:large ribosomal subunit rRNA binding"/>
    <property type="evidence" value="ECO:0007669"/>
    <property type="project" value="UniProtKB-UniRule"/>
</dbReference>
<keyword evidence="5 6" id="KW-0687">Ribonucleoprotein</keyword>
<dbReference type="CDD" id="cd05795">
    <property type="entry name" value="Ribosomal_P0_L10e"/>
    <property type="match status" value="1"/>
</dbReference>
<evidence type="ECO:0000313" key="9">
    <source>
        <dbReference type="EMBL" id="GAA0675196.1"/>
    </source>
</evidence>
<protein>
    <recommendedName>
        <fullName evidence="6">Large ribosomal subunit protein uL10</fullName>
    </recommendedName>
    <alternativeName>
        <fullName evidence="6">Acidic ribosomal protein P0 homolog</fullName>
    </alternativeName>
</protein>
<dbReference type="NCBIfam" id="NF003098">
    <property type="entry name" value="PRK04019.1-5"/>
    <property type="match status" value="1"/>
</dbReference>
<dbReference type="SUPFAM" id="SSF160369">
    <property type="entry name" value="Ribosomal protein L10-like"/>
    <property type="match status" value="1"/>
</dbReference>
<dbReference type="GO" id="GO:0003735">
    <property type="term" value="F:structural constituent of ribosome"/>
    <property type="evidence" value="ECO:0007669"/>
    <property type="project" value="TreeGrafter"/>
</dbReference>
<dbReference type="InterPro" id="IPR043141">
    <property type="entry name" value="Ribosomal_uL10-like_sf"/>
</dbReference>
<proteinExistence type="inferred from homology"/>
<dbReference type="InterPro" id="IPR040637">
    <property type="entry name" value="Ribosomal_uL10-like_insert"/>
</dbReference>
<dbReference type="InterPro" id="IPR050323">
    <property type="entry name" value="Ribosomal_protein_uL10"/>
</dbReference>
<gene>
    <name evidence="6" type="primary">rpl10</name>
    <name evidence="6" type="synonym">rplP0</name>
    <name evidence="9" type="ORF">GCM10009020_23510</name>
</gene>
<dbReference type="InterPro" id="IPR043164">
    <property type="entry name" value="Ribosomal_uL10-like_insert_sf"/>
</dbReference>
<dbReference type="NCBIfam" id="NF003097">
    <property type="entry name" value="PRK04019.1-4"/>
    <property type="match status" value="1"/>
</dbReference>
<dbReference type="InterPro" id="IPR022909">
    <property type="entry name" value="Ribosomal_uL10_arc"/>
</dbReference>
<accession>A0AAV3TC54</accession>
<dbReference type="Gene3D" id="3.90.105.20">
    <property type="match status" value="1"/>
</dbReference>
<comment type="caution">
    <text evidence="9">The sequence shown here is derived from an EMBL/GenBank/DDBJ whole genome shotgun (WGS) entry which is preliminary data.</text>
</comment>
<dbReference type="GO" id="GO:0002181">
    <property type="term" value="P:cytoplasmic translation"/>
    <property type="evidence" value="ECO:0007669"/>
    <property type="project" value="TreeGrafter"/>
</dbReference>